<reference evidence="2" key="1">
    <citation type="submission" date="2022-06" db="EMBL/GenBank/DDBJ databases">
        <title>Sphingomicrobium sedimins sp. nov., a marine bacterium isolated from tidal flat.</title>
        <authorList>
            <person name="Kim C.-H."/>
            <person name="Yoo Y."/>
            <person name="Kim J.-J."/>
        </authorList>
    </citation>
    <scope>NUCLEOTIDE SEQUENCE</scope>
    <source>
        <strain evidence="2">GRR-S6-50</strain>
    </source>
</reference>
<dbReference type="InterPro" id="IPR044855">
    <property type="entry name" value="CoA-Trfase_III_dom3_sf"/>
</dbReference>
<dbReference type="InterPro" id="IPR023606">
    <property type="entry name" value="CoA-Trfase_III_dom_1_sf"/>
</dbReference>
<dbReference type="Gene3D" id="3.40.50.10540">
    <property type="entry name" value="Crotonobetainyl-coa:carnitine coa-transferase, domain 1"/>
    <property type="match status" value="1"/>
</dbReference>
<evidence type="ECO:0000313" key="2">
    <source>
        <dbReference type="EMBL" id="MCM8557197.1"/>
    </source>
</evidence>
<dbReference type="PANTHER" id="PTHR48207">
    <property type="entry name" value="SUCCINATE--HYDROXYMETHYLGLUTARATE COA-TRANSFERASE"/>
    <property type="match status" value="1"/>
</dbReference>
<proteinExistence type="predicted"/>
<organism evidence="2 3">
    <name type="scientific">Sphingomicrobium sediminis</name>
    <dbReference type="NCBI Taxonomy" id="2950949"/>
    <lineage>
        <taxon>Bacteria</taxon>
        <taxon>Pseudomonadati</taxon>
        <taxon>Pseudomonadota</taxon>
        <taxon>Alphaproteobacteria</taxon>
        <taxon>Sphingomonadales</taxon>
        <taxon>Sphingomonadaceae</taxon>
        <taxon>Sphingomicrobium</taxon>
    </lineage>
</organism>
<gene>
    <name evidence="2" type="ORF">NDO55_05110</name>
</gene>
<keyword evidence="1 2" id="KW-0808">Transferase</keyword>
<dbReference type="SUPFAM" id="SSF89796">
    <property type="entry name" value="CoA-transferase family III (CaiB/BaiF)"/>
    <property type="match status" value="1"/>
</dbReference>
<evidence type="ECO:0000313" key="3">
    <source>
        <dbReference type="Proteomes" id="UP001155128"/>
    </source>
</evidence>
<dbReference type="Pfam" id="PF02515">
    <property type="entry name" value="CoA_transf_3"/>
    <property type="match status" value="1"/>
</dbReference>
<evidence type="ECO:0000256" key="1">
    <source>
        <dbReference type="ARBA" id="ARBA00022679"/>
    </source>
</evidence>
<protein>
    <submittedName>
        <fullName evidence="2">CoA transferase</fullName>
    </submittedName>
</protein>
<dbReference type="AlphaFoldDB" id="A0A9X2EGT0"/>
<accession>A0A9X2EGT0</accession>
<keyword evidence="3" id="KW-1185">Reference proteome</keyword>
<dbReference type="Gene3D" id="3.30.1540.10">
    <property type="entry name" value="formyl-coa transferase, domain 3"/>
    <property type="match status" value="1"/>
</dbReference>
<dbReference type="RefSeq" id="WP_252113053.1">
    <property type="nucleotide sequence ID" value="NZ_JAMSHT010000001.1"/>
</dbReference>
<dbReference type="EMBL" id="JAMSHT010000001">
    <property type="protein sequence ID" value="MCM8557197.1"/>
    <property type="molecule type" value="Genomic_DNA"/>
</dbReference>
<name>A0A9X2EGT0_9SPHN</name>
<comment type="caution">
    <text evidence="2">The sequence shown here is derived from an EMBL/GenBank/DDBJ whole genome shotgun (WGS) entry which is preliminary data.</text>
</comment>
<dbReference type="PANTHER" id="PTHR48207:SF3">
    <property type="entry name" value="SUCCINATE--HYDROXYMETHYLGLUTARATE COA-TRANSFERASE"/>
    <property type="match status" value="1"/>
</dbReference>
<dbReference type="InterPro" id="IPR003673">
    <property type="entry name" value="CoA-Trfase_fam_III"/>
</dbReference>
<dbReference type="GO" id="GO:0008410">
    <property type="term" value="F:CoA-transferase activity"/>
    <property type="evidence" value="ECO:0007669"/>
    <property type="project" value="TreeGrafter"/>
</dbReference>
<dbReference type="InterPro" id="IPR050483">
    <property type="entry name" value="CoA-transferase_III_domain"/>
</dbReference>
<sequence length="404" mass="42607">MSANPLSGIKVLDLSRVLAGPWCTQLLADLGAEVIKIEKPGAGDDTRHWGPPWHEHEGERVAAYFLAANRGKKSVALDFAQPEGADILRQMAVNADVLVENFRVGGLEKYGLDVASLRKANPRLVCCSITGFGQDGPYADRAGYDYIIQAMGGMMSVTGLPDEVENGGPLKVGVAIADIFTGMYAANAIQAALIERERTGEGAHVDMALLDTQLAVLANQASNALVSGRDPQRLGNGHPNIVPYQPFQASDQPLVIAVGNDRQFARLAKLCGHPEWAEDERFVTNAARVANREVCIAKVGAVIADHPAEHWMAKLLEAGIPAGPINTISQALADPQAVHRGAAQRRGAGALGEVPMVGSPVRLDGKRADAALPPPALGEHSDEVLSDYVDAEALAALKAKGVAG</sequence>
<dbReference type="Proteomes" id="UP001155128">
    <property type="component" value="Unassembled WGS sequence"/>
</dbReference>